<dbReference type="EMBL" id="CVQI01035903">
    <property type="protein sequence ID" value="CRK46644.1"/>
    <property type="molecule type" value="Genomic_DNA"/>
</dbReference>
<feature type="region of interest" description="Disordered" evidence="1">
    <location>
        <begin position="1"/>
        <end position="91"/>
    </location>
</feature>
<reference evidence="3" key="1">
    <citation type="submission" date="2015-05" db="EMBL/GenBank/DDBJ databases">
        <authorList>
            <person name="Fogelqvist Johan"/>
        </authorList>
    </citation>
    <scope>NUCLEOTIDE SEQUENCE [LARGE SCALE GENOMIC DNA]</scope>
</reference>
<proteinExistence type="predicted"/>
<dbReference type="Proteomes" id="UP000045706">
    <property type="component" value="Unassembled WGS sequence"/>
</dbReference>
<feature type="compositionally biased region" description="Basic residues" evidence="1">
    <location>
        <begin position="46"/>
        <end position="69"/>
    </location>
</feature>
<evidence type="ECO:0000256" key="1">
    <source>
        <dbReference type="SAM" id="MobiDB-lite"/>
    </source>
</evidence>
<evidence type="ECO:0000313" key="2">
    <source>
        <dbReference type="EMBL" id="CRK46644.1"/>
    </source>
</evidence>
<evidence type="ECO:0000313" key="3">
    <source>
        <dbReference type="Proteomes" id="UP000045706"/>
    </source>
</evidence>
<feature type="non-terminal residue" evidence="2">
    <location>
        <position position="1"/>
    </location>
</feature>
<accession>A0A0G4NJI2</accession>
<feature type="compositionally biased region" description="Basic residues" evidence="1">
    <location>
        <begin position="76"/>
        <end position="91"/>
    </location>
</feature>
<dbReference type="AlphaFoldDB" id="A0A0G4NJI2"/>
<gene>
    <name evidence="2" type="ORF">BN1723_020094</name>
</gene>
<protein>
    <submittedName>
        <fullName evidence="2">Uncharacterized protein</fullName>
    </submittedName>
</protein>
<organism evidence="2 3">
    <name type="scientific">Verticillium longisporum</name>
    <name type="common">Verticillium dahliae var. longisporum</name>
    <dbReference type="NCBI Taxonomy" id="100787"/>
    <lineage>
        <taxon>Eukaryota</taxon>
        <taxon>Fungi</taxon>
        <taxon>Dikarya</taxon>
        <taxon>Ascomycota</taxon>
        <taxon>Pezizomycotina</taxon>
        <taxon>Sordariomycetes</taxon>
        <taxon>Hypocreomycetidae</taxon>
        <taxon>Glomerellales</taxon>
        <taxon>Plectosphaerellaceae</taxon>
        <taxon>Verticillium</taxon>
    </lineage>
</organism>
<feature type="compositionally biased region" description="Basic residues" evidence="1">
    <location>
        <begin position="8"/>
        <end position="23"/>
    </location>
</feature>
<name>A0A0G4NJI2_VERLO</name>
<sequence>RPDPLPRQPHRPPHLRVPPQHRARPQDCKRPHRRRGRRPAPDPGRHPRFPAHRLPRRLHPRLVRARPAPRRGQQARCRRPLLGRHPPLRRL</sequence>